<reference evidence="2 3" key="1">
    <citation type="submission" date="2022-10" db="EMBL/GenBank/DDBJ databases">
        <title>A novel Pseudomonas species, isolated from Passiflora incarnata leaves.</title>
        <authorList>
            <person name="Cueva-Yesquen L.G."/>
            <person name="Fantinatti-Garboggini F."/>
        </authorList>
    </citation>
    <scope>NUCLEOTIDE SEQUENCE [LARGE SCALE GENOMIC DNA]</scope>
    <source>
        <strain evidence="2 3">CBMAI 2609</strain>
    </source>
</reference>
<gene>
    <name evidence="2" type="ORF">OMP44_13805</name>
</gene>
<sequence>MRKKRSVKKHLVQSNSGHYKRVLERAIDVFGNRELAEEWLGRPCRYFNGESPLAIIADPVGLQVVEAYLQRIDHGVYH</sequence>
<dbReference type="EMBL" id="JAPDIQ010000005">
    <property type="protein sequence ID" value="MDH4763975.1"/>
    <property type="molecule type" value="Genomic_DNA"/>
</dbReference>
<protein>
    <submittedName>
        <fullName evidence="2">MbcA/ParS/Xre antitoxin family protein</fullName>
    </submittedName>
</protein>
<evidence type="ECO:0000313" key="3">
    <source>
        <dbReference type="Proteomes" id="UP001157461"/>
    </source>
</evidence>
<evidence type="ECO:0000259" key="1">
    <source>
        <dbReference type="Pfam" id="PF09722"/>
    </source>
</evidence>
<evidence type="ECO:0000313" key="2">
    <source>
        <dbReference type="EMBL" id="MDH4763975.1"/>
    </source>
</evidence>
<proteinExistence type="predicted"/>
<name>A0ABT6IHJ5_9PSED</name>
<dbReference type="RefSeq" id="WP_280309025.1">
    <property type="nucleotide sequence ID" value="NZ_JAPDIQ010000005.1"/>
</dbReference>
<feature type="domain" description="Antitoxin Xre/MbcA/ParS-like toxin-binding" evidence="1">
    <location>
        <begin position="26"/>
        <end position="75"/>
    </location>
</feature>
<dbReference type="Proteomes" id="UP001157461">
    <property type="component" value="Unassembled WGS sequence"/>
</dbReference>
<organism evidence="2 3">
    <name type="scientific">Pseudomonas flavocrustae</name>
    <dbReference type="NCBI Taxonomy" id="2991719"/>
    <lineage>
        <taxon>Bacteria</taxon>
        <taxon>Pseudomonadati</taxon>
        <taxon>Pseudomonadota</taxon>
        <taxon>Gammaproteobacteria</taxon>
        <taxon>Pseudomonadales</taxon>
        <taxon>Pseudomonadaceae</taxon>
        <taxon>Pseudomonas</taxon>
    </lineage>
</organism>
<accession>A0ABT6IHJ5</accession>
<comment type="caution">
    <text evidence="2">The sequence shown here is derived from an EMBL/GenBank/DDBJ whole genome shotgun (WGS) entry which is preliminary data.</text>
</comment>
<keyword evidence="3" id="KW-1185">Reference proteome</keyword>
<dbReference type="InterPro" id="IPR024467">
    <property type="entry name" value="Xre/MbcA/ParS-like_toxin-bd"/>
</dbReference>
<dbReference type="Pfam" id="PF09722">
    <property type="entry name" value="Xre_MbcA_ParS_C"/>
    <property type="match status" value="1"/>
</dbReference>